<dbReference type="GO" id="GO:0016874">
    <property type="term" value="F:ligase activity"/>
    <property type="evidence" value="ECO:0007669"/>
    <property type="project" value="UniProtKB-KW"/>
</dbReference>
<dbReference type="InterPro" id="IPR052032">
    <property type="entry name" value="ATP-dep_AA_Ligase"/>
</dbReference>
<evidence type="ECO:0000256" key="3">
    <source>
        <dbReference type="ARBA" id="ARBA00022840"/>
    </source>
</evidence>
<evidence type="ECO:0000256" key="2">
    <source>
        <dbReference type="ARBA" id="ARBA00022741"/>
    </source>
</evidence>
<dbReference type="PANTHER" id="PTHR43585">
    <property type="entry name" value="FUMIPYRROLE BIOSYNTHESIS PROTEIN C"/>
    <property type="match status" value="1"/>
</dbReference>
<keyword evidence="2 4" id="KW-0547">Nucleotide-binding</keyword>
<proteinExistence type="predicted"/>
<gene>
    <name evidence="6" type="ORF">D5S18_25820</name>
</gene>
<dbReference type="Gene3D" id="3.30.470.20">
    <property type="entry name" value="ATP-grasp fold, B domain"/>
    <property type="match status" value="1"/>
</dbReference>
<dbReference type="PANTHER" id="PTHR43585:SF2">
    <property type="entry name" value="ATP-GRASP ENZYME FSQD"/>
    <property type="match status" value="1"/>
</dbReference>
<sequence length="408" mass="43634">MNSCSATGDRQAIVVIGGNADILRIARDEDIDVELIHDTRRANFDPALPGLVTAFHDLDFLGNYPSVEAAVLESALSRPPTAVVSLDEDGLLAAARLNAILGLAGNSVPAVYSSVHKPTMRKLMRHNGVPTLEYRTCTTPAEFAHAVAELGGDVVAKPVDATGSRDVHYVDPANAPAVWSEFARRGYREVLVEQRARGAEFSVDTLTIDRNHLVLAITRKHMIGRLEAGHSIPGDLGHHTEDTIALVFDLLDCLGIVTGPAHTEVMITDSGPAVIETQSRIGGSRLPELMRLASGIEVTRLALLVALRRLRLPGYAATTGSGSGGAAVRYFLPPAGRIVAIRGAGQFEDRSDLRLNFKSTVGDTIVEQTDSHERNAVGMYVVASGSSEKDAIGKCEEVLDAISFEIHN</sequence>
<keyword evidence="3 4" id="KW-0067">ATP-binding</keyword>
<dbReference type="Proteomes" id="UP000266677">
    <property type="component" value="Unassembled WGS sequence"/>
</dbReference>
<dbReference type="Gene3D" id="3.30.1490.20">
    <property type="entry name" value="ATP-grasp fold, A domain"/>
    <property type="match status" value="1"/>
</dbReference>
<dbReference type="OrthoDB" id="24041at2"/>
<dbReference type="InterPro" id="IPR011761">
    <property type="entry name" value="ATP-grasp"/>
</dbReference>
<dbReference type="RefSeq" id="WP_120043696.1">
    <property type="nucleotide sequence ID" value="NZ_QZFU01000036.1"/>
</dbReference>
<dbReference type="SUPFAM" id="SSF56059">
    <property type="entry name" value="Glutathione synthetase ATP-binding domain-like"/>
    <property type="match status" value="1"/>
</dbReference>
<evidence type="ECO:0000256" key="1">
    <source>
        <dbReference type="ARBA" id="ARBA00022598"/>
    </source>
</evidence>
<organism evidence="6 7">
    <name type="scientific">Nocardia panacis</name>
    <dbReference type="NCBI Taxonomy" id="2340916"/>
    <lineage>
        <taxon>Bacteria</taxon>
        <taxon>Bacillati</taxon>
        <taxon>Actinomycetota</taxon>
        <taxon>Actinomycetes</taxon>
        <taxon>Mycobacteriales</taxon>
        <taxon>Nocardiaceae</taxon>
        <taxon>Nocardia</taxon>
    </lineage>
</organism>
<dbReference type="PROSITE" id="PS50975">
    <property type="entry name" value="ATP_GRASP"/>
    <property type="match status" value="1"/>
</dbReference>
<protein>
    <submittedName>
        <fullName evidence="6">ATP-grasp domain-containing protein</fullName>
    </submittedName>
</protein>
<dbReference type="GO" id="GO:0005524">
    <property type="term" value="F:ATP binding"/>
    <property type="evidence" value="ECO:0007669"/>
    <property type="project" value="UniProtKB-UniRule"/>
</dbReference>
<keyword evidence="1" id="KW-0436">Ligase</keyword>
<evidence type="ECO:0000259" key="5">
    <source>
        <dbReference type="PROSITE" id="PS50975"/>
    </source>
</evidence>
<comment type="caution">
    <text evidence="6">The sequence shown here is derived from an EMBL/GenBank/DDBJ whole genome shotgun (WGS) entry which is preliminary data.</text>
</comment>
<evidence type="ECO:0000256" key="4">
    <source>
        <dbReference type="PROSITE-ProRule" id="PRU00409"/>
    </source>
</evidence>
<accession>A0A3A4KDU3</accession>
<feature type="domain" description="ATP-grasp" evidence="5">
    <location>
        <begin position="121"/>
        <end position="307"/>
    </location>
</feature>
<reference evidence="6 7" key="1">
    <citation type="submission" date="2018-09" db="EMBL/GenBank/DDBJ databases">
        <title>YIM PH21274 draft genome.</title>
        <authorList>
            <person name="Miao C."/>
        </authorList>
    </citation>
    <scope>NUCLEOTIDE SEQUENCE [LARGE SCALE GENOMIC DNA]</scope>
    <source>
        <strain evidence="6 7">YIM PH 21724</strain>
    </source>
</reference>
<name>A0A3A4KDU3_9NOCA</name>
<dbReference type="Gene3D" id="3.40.50.20">
    <property type="match status" value="1"/>
</dbReference>
<evidence type="ECO:0000313" key="6">
    <source>
        <dbReference type="EMBL" id="RJO70639.1"/>
    </source>
</evidence>
<dbReference type="GO" id="GO:0046872">
    <property type="term" value="F:metal ion binding"/>
    <property type="evidence" value="ECO:0007669"/>
    <property type="project" value="InterPro"/>
</dbReference>
<dbReference type="InterPro" id="IPR003806">
    <property type="entry name" value="ATP-grasp_PylC-type"/>
</dbReference>
<dbReference type="Pfam" id="PF02655">
    <property type="entry name" value="ATP-grasp_3"/>
    <property type="match status" value="1"/>
</dbReference>
<evidence type="ECO:0000313" key="7">
    <source>
        <dbReference type="Proteomes" id="UP000266677"/>
    </source>
</evidence>
<dbReference type="AlphaFoldDB" id="A0A3A4KDU3"/>
<dbReference type="InterPro" id="IPR013815">
    <property type="entry name" value="ATP_grasp_subdomain_1"/>
</dbReference>
<dbReference type="EMBL" id="QZFU01000036">
    <property type="protein sequence ID" value="RJO70639.1"/>
    <property type="molecule type" value="Genomic_DNA"/>
</dbReference>
<keyword evidence="7" id="KW-1185">Reference proteome</keyword>